<organism evidence="2 3">
    <name type="scientific">Pseudoalteromonas aliena SW19</name>
    <dbReference type="NCBI Taxonomy" id="1314866"/>
    <lineage>
        <taxon>Bacteria</taxon>
        <taxon>Pseudomonadati</taxon>
        <taxon>Pseudomonadota</taxon>
        <taxon>Gammaproteobacteria</taxon>
        <taxon>Alteromonadales</taxon>
        <taxon>Pseudoalteromonadaceae</taxon>
        <taxon>Pseudoalteromonas</taxon>
    </lineage>
</organism>
<name>A0ABR9E2P1_9GAMM</name>
<sequence>MATTQSSLTLQQTTLRAEARPTRRSSFMMTIQSSNPTTNCFTCESTSTVGRHLWRQYKVA</sequence>
<evidence type="ECO:0000313" key="2">
    <source>
        <dbReference type="EMBL" id="MBE0360840.1"/>
    </source>
</evidence>
<keyword evidence="3" id="KW-1185">Reference proteome</keyword>
<comment type="caution">
    <text evidence="2">The sequence shown here is derived from an EMBL/GenBank/DDBJ whole genome shotgun (WGS) entry which is preliminary data.</text>
</comment>
<evidence type="ECO:0000256" key="1">
    <source>
        <dbReference type="SAM" id="MobiDB-lite"/>
    </source>
</evidence>
<protein>
    <submittedName>
        <fullName evidence="2">Uncharacterized protein</fullName>
    </submittedName>
</protein>
<gene>
    <name evidence="2" type="ORF">PALI_a2898</name>
</gene>
<reference evidence="2 3" key="1">
    <citation type="submission" date="2015-06" db="EMBL/GenBank/DDBJ databases">
        <title>Genome sequence of Pseudoalteromonas aliena.</title>
        <authorList>
            <person name="Xie B.-B."/>
            <person name="Rong J.-C."/>
            <person name="Qin Q.-L."/>
            <person name="Zhang Y.-Z."/>
        </authorList>
    </citation>
    <scope>NUCLEOTIDE SEQUENCE [LARGE SCALE GENOMIC DNA]</scope>
    <source>
        <strain evidence="2 3">SW19</strain>
    </source>
</reference>
<evidence type="ECO:0000313" key="3">
    <source>
        <dbReference type="Proteomes" id="UP000648482"/>
    </source>
</evidence>
<dbReference type="RefSeq" id="WP_193156376.1">
    <property type="nucleotide sequence ID" value="NZ_AQGU01000028.1"/>
</dbReference>
<feature type="region of interest" description="Disordered" evidence="1">
    <location>
        <begin position="1"/>
        <end position="22"/>
    </location>
</feature>
<proteinExistence type="predicted"/>
<accession>A0ABR9E2P1</accession>
<dbReference type="Proteomes" id="UP000648482">
    <property type="component" value="Unassembled WGS sequence"/>
</dbReference>
<feature type="compositionally biased region" description="Low complexity" evidence="1">
    <location>
        <begin position="1"/>
        <end position="15"/>
    </location>
</feature>
<dbReference type="EMBL" id="AQGU01000028">
    <property type="protein sequence ID" value="MBE0360840.1"/>
    <property type="molecule type" value="Genomic_DNA"/>
</dbReference>